<keyword evidence="5" id="KW-0520">NAD</keyword>
<keyword evidence="3" id="KW-0274">FAD</keyword>
<feature type="non-terminal residue" evidence="7">
    <location>
        <position position="297"/>
    </location>
</feature>
<evidence type="ECO:0000313" key="7">
    <source>
        <dbReference type="EMBL" id="VAW39112.1"/>
    </source>
</evidence>
<dbReference type="GO" id="GO:0016491">
    <property type="term" value="F:oxidoreductase activity"/>
    <property type="evidence" value="ECO:0007669"/>
    <property type="project" value="InterPro"/>
</dbReference>
<dbReference type="EMBL" id="UOEU01000730">
    <property type="protein sequence ID" value="VAW39112.1"/>
    <property type="molecule type" value="Genomic_DNA"/>
</dbReference>
<name>A0A3B0VJA0_9ZZZZ</name>
<accession>A0A3B0VJA0</accession>
<protein>
    <recommendedName>
        <fullName evidence="6">Amine oxidase domain-containing protein</fullName>
    </recommendedName>
</protein>
<feature type="domain" description="Amine oxidase" evidence="6">
    <location>
        <begin position="33"/>
        <end position="240"/>
    </location>
</feature>
<evidence type="ECO:0000256" key="1">
    <source>
        <dbReference type="ARBA" id="ARBA00022630"/>
    </source>
</evidence>
<evidence type="ECO:0000256" key="3">
    <source>
        <dbReference type="ARBA" id="ARBA00022827"/>
    </source>
</evidence>
<evidence type="ECO:0000256" key="4">
    <source>
        <dbReference type="ARBA" id="ARBA00022857"/>
    </source>
</evidence>
<sequence length="297" mass="32960">MGSLRNLGSSKNPVSGLRDGAKVLRWVTHTGQDLIEHFVSDPFLKAILAGQSGDHGMPPSQVSAFVHAGVTHHYFNGGYFPRGGGFAIPRAFVRALKRAGGQIRLQTSVRQILIEGRRAVGVELADGTQIRSQHVISNADPEVTFGKLIGYEHLPNRLQRKLNRAKYSVSVLSLFFAVDMDMRGAGLDSGNFWFYDHADVDGLYQQGLTSRALETQTPGLMFLTTTTLKDPSKMHSGHHTCEAFTFVGYEGFQKWANGVYGERPSDYEAMKEELSWRMFQGLEKHVPGISKNVVFWS</sequence>
<dbReference type="Gene3D" id="3.50.50.60">
    <property type="entry name" value="FAD/NAD(P)-binding domain"/>
    <property type="match status" value="1"/>
</dbReference>
<reference evidence="7" key="1">
    <citation type="submission" date="2018-06" db="EMBL/GenBank/DDBJ databases">
        <authorList>
            <person name="Zhirakovskaya E."/>
        </authorList>
    </citation>
    <scope>NUCLEOTIDE SEQUENCE</scope>
</reference>
<dbReference type="InterPro" id="IPR036188">
    <property type="entry name" value="FAD/NAD-bd_sf"/>
</dbReference>
<dbReference type="PANTHER" id="PTHR46091:SF3">
    <property type="entry name" value="AMINE OXIDASE DOMAIN-CONTAINING PROTEIN"/>
    <property type="match status" value="1"/>
</dbReference>
<gene>
    <name evidence="7" type="ORF">MNBD_CHLOROFLEXI01-4637</name>
</gene>
<dbReference type="InterPro" id="IPR002937">
    <property type="entry name" value="Amino_oxidase"/>
</dbReference>
<dbReference type="AlphaFoldDB" id="A0A3B0VJA0"/>
<evidence type="ECO:0000259" key="6">
    <source>
        <dbReference type="Pfam" id="PF01593"/>
    </source>
</evidence>
<evidence type="ECO:0000256" key="2">
    <source>
        <dbReference type="ARBA" id="ARBA00022729"/>
    </source>
</evidence>
<keyword evidence="4" id="KW-0521">NADP</keyword>
<dbReference type="InterPro" id="IPR052206">
    <property type="entry name" value="Retinol_saturase"/>
</dbReference>
<evidence type="ECO:0000256" key="5">
    <source>
        <dbReference type="ARBA" id="ARBA00023027"/>
    </source>
</evidence>
<dbReference type="Pfam" id="PF01593">
    <property type="entry name" value="Amino_oxidase"/>
    <property type="match status" value="1"/>
</dbReference>
<proteinExistence type="predicted"/>
<keyword evidence="2" id="KW-0732">Signal</keyword>
<dbReference type="SUPFAM" id="SSF51905">
    <property type="entry name" value="FAD/NAD(P)-binding domain"/>
    <property type="match status" value="1"/>
</dbReference>
<organism evidence="7">
    <name type="scientific">hydrothermal vent metagenome</name>
    <dbReference type="NCBI Taxonomy" id="652676"/>
    <lineage>
        <taxon>unclassified sequences</taxon>
        <taxon>metagenomes</taxon>
        <taxon>ecological metagenomes</taxon>
    </lineage>
</organism>
<keyword evidence="1" id="KW-0285">Flavoprotein</keyword>
<dbReference type="PANTHER" id="PTHR46091">
    <property type="entry name" value="BLR7054 PROTEIN"/>
    <property type="match status" value="1"/>
</dbReference>